<evidence type="ECO:0000259" key="12">
    <source>
        <dbReference type="PROSITE" id="PS51194"/>
    </source>
</evidence>
<protein>
    <recommendedName>
        <fullName evidence="2">RNA helicase</fullName>
        <ecNumber evidence="2">3.6.4.13</ecNumber>
    </recommendedName>
</protein>
<comment type="catalytic activity">
    <reaction evidence="8">
        <text>ATP + H2O = ADP + phosphate + H(+)</text>
        <dbReference type="Rhea" id="RHEA:13065"/>
        <dbReference type="ChEBI" id="CHEBI:15377"/>
        <dbReference type="ChEBI" id="CHEBI:15378"/>
        <dbReference type="ChEBI" id="CHEBI:30616"/>
        <dbReference type="ChEBI" id="CHEBI:43474"/>
        <dbReference type="ChEBI" id="CHEBI:456216"/>
        <dbReference type="EC" id="3.6.4.13"/>
    </reaction>
</comment>
<dbReference type="SMART" id="SM01123">
    <property type="entry name" value="DBP10CT"/>
    <property type="match status" value="1"/>
</dbReference>
<evidence type="ECO:0000256" key="5">
    <source>
        <dbReference type="ARBA" id="ARBA00022806"/>
    </source>
</evidence>
<dbReference type="Pfam" id="PF03630">
    <property type="entry name" value="Fumble"/>
    <property type="match status" value="1"/>
</dbReference>
<dbReference type="GO" id="GO:0005829">
    <property type="term" value="C:cytosol"/>
    <property type="evidence" value="ECO:0007669"/>
    <property type="project" value="TreeGrafter"/>
</dbReference>
<evidence type="ECO:0000256" key="4">
    <source>
        <dbReference type="ARBA" id="ARBA00022801"/>
    </source>
</evidence>
<dbReference type="GO" id="GO:0005730">
    <property type="term" value="C:nucleolus"/>
    <property type="evidence" value="ECO:0007669"/>
    <property type="project" value="UniProtKB-SubCell"/>
</dbReference>
<dbReference type="SMART" id="SM00490">
    <property type="entry name" value="HELICc"/>
    <property type="match status" value="1"/>
</dbReference>
<evidence type="ECO:0000259" key="13">
    <source>
        <dbReference type="PROSITE" id="PS51195"/>
    </source>
</evidence>
<dbReference type="GO" id="GO:0003724">
    <property type="term" value="F:RNA helicase activity"/>
    <property type="evidence" value="ECO:0007669"/>
    <property type="project" value="UniProtKB-EC"/>
</dbReference>
<dbReference type="EMBL" id="JABAHT010000007">
    <property type="protein sequence ID" value="KAF4670668.1"/>
    <property type="molecule type" value="Genomic_DNA"/>
</dbReference>
<dbReference type="OrthoDB" id="10261375at2759"/>
<dbReference type="InterPro" id="IPR012541">
    <property type="entry name" value="DBP10_C"/>
</dbReference>
<feature type="domain" description="Helicase C-terminal" evidence="12">
    <location>
        <begin position="254"/>
        <end position="425"/>
    </location>
</feature>
<evidence type="ECO:0000313" key="14">
    <source>
        <dbReference type="EMBL" id="KAF4670668.1"/>
    </source>
</evidence>
<dbReference type="InterPro" id="IPR050079">
    <property type="entry name" value="DEAD_box_RNA_helicase"/>
</dbReference>
<evidence type="ECO:0000256" key="2">
    <source>
        <dbReference type="ARBA" id="ARBA00012552"/>
    </source>
</evidence>
<dbReference type="GO" id="GO:0016787">
    <property type="term" value="F:hydrolase activity"/>
    <property type="evidence" value="ECO:0007669"/>
    <property type="project" value="UniProtKB-KW"/>
</dbReference>
<keyword evidence="5 14" id="KW-0347">Helicase</keyword>
<dbReference type="PROSITE" id="PS00039">
    <property type="entry name" value="DEAD_ATP_HELICASE"/>
    <property type="match status" value="1"/>
</dbReference>
<feature type="region of interest" description="Disordered" evidence="10">
    <location>
        <begin position="582"/>
        <end position="663"/>
    </location>
</feature>
<evidence type="ECO:0000256" key="1">
    <source>
        <dbReference type="ARBA" id="ARBA00010379"/>
    </source>
</evidence>
<dbReference type="InterPro" id="IPR011545">
    <property type="entry name" value="DEAD/DEAH_box_helicase_dom"/>
</dbReference>
<evidence type="ECO:0000259" key="11">
    <source>
        <dbReference type="PROSITE" id="PS51192"/>
    </source>
</evidence>
<feature type="short sequence motif" description="Q motif" evidence="9">
    <location>
        <begin position="22"/>
        <end position="50"/>
    </location>
</feature>
<dbReference type="InterPro" id="IPR001650">
    <property type="entry name" value="Helicase_C-like"/>
</dbReference>
<organism evidence="14 15">
    <name type="scientific">Perkinsus olseni</name>
    <name type="common">Perkinsus atlanticus</name>
    <dbReference type="NCBI Taxonomy" id="32597"/>
    <lineage>
        <taxon>Eukaryota</taxon>
        <taxon>Sar</taxon>
        <taxon>Alveolata</taxon>
        <taxon>Perkinsozoa</taxon>
        <taxon>Perkinsea</taxon>
        <taxon>Perkinsida</taxon>
        <taxon>Perkinsidae</taxon>
        <taxon>Perkinsus</taxon>
    </lineage>
</organism>
<dbReference type="CDD" id="cd18787">
    <property type="entry name" value="SF2_C_DEAD"/>
    <property type="match status" value="1"/>
</dbReference>
<keyword evidence="6" id="KW-0067">ATP-binding</keyword>
<evidence type="ECO:0000256" key="8">
    <source>
        <dbReference type="ARBA" id="ARBA00047984"/>
    </source>
</evidence>
<dbReference type="InterPro" id="IPR014014">
    <property type="entry name" value="RNA_helicase_DEAD_Q_motif"/>
</dbReference>
<evidence type="ECO:0000256" key="6">
    <source>
        <dbReference type="ARBA" id="ARBA00022840"/>
    </source>
</evidence>
<accession>A0A7J6MGE3</accession>
<feature type="compositionally biased region" description="Acidic residues" evidence="10">
    <location>
        <begin position="595"/>
        <end position="611"/>
    </location>
</feature>
<proteinExistence type="inferred from homology"/>
<dbReference type="Proteomes" id="UP000570595">
    <property type="component" value="Unassembled WGS sequence"/>
</dbReference>
<dbReference type="GO" id="GO:0005524">
    <property type="term" value="F:ATP binding"/>
    <property type="evidence" value="ECO:0007669"/>
    <property type="project" value="UniProtKB-KW"/>
</dbReference>
<dbReference type="InterPro" id="IPR000629">
    <property type="entry name" value="RNA-helicase_DEAD-box_CS"/>
</dbReference>
<feature type="domain" description="DEAD-box RNA helicase Q" evidence="13">
    <location>
        <begin position="22"/>
        <end position="50"/>
    </location>
</feature>
<evidence type="ECO:0000256" key="7">
    <source>
        <dbReference type="ARBA" id="ARBA00022884"/>
    </source>
</evidence>
<name>A0A7J6MGE3_PEROL</name>
<dbReference type="SUPFAM" id="SSF53067">
    <property type="entry name" value="Actin-like ATPase domain"/>
    <property type="match status" value="2"/>
</dbReference>
<dbReference type="PROSITE" id="PS51194">
    <property type="entry name" value="HELICASE_CTER"/>
    <property type="match status" value="1"/>
</dbReference>
<dbReference type="Pfam" id="PF00271">
    <property type="entry name" value="Helicase_C"/>
    <property type="match status" value="1"/>
</dbReference>
<keyword evidence="7" id="KW-0694">RNA-binding</keyword>
<feature type="compositionally biased region" description="Basic residues" evidence="10">
    <location>
        <begin position="632"/>
        <end position="644"/>
    </location>
</feature>
<feature type="domain" description="Helicase ATP-binding" evidence="11">
    <location>
        <begin position="53"/>
        <end position="225"/>
    </location>
</feature>
<dbReference type="Gene3D" id="3.30.420.40">
    <property type="match status" value="1"/>
</dbReference>
<dbReference type="PROSITE" id="PS51192">
    <property type="entry name" value="HELICASE_ATP_BIND_1"/>
    <property type="match status" value="1"/>
</dbReference>
<evidence type="ECO:0000313" key="15">
    <source>
        <dbReference type="Proteomes" id="UP000570595"/>
    </source>
</evidence>
<dbReference type="InterPro" id="IPR033517">
    <property type="entry name" value="DDX54/DBP10_DEAD-box_helicase"/>
</dbReference>
<dbReference type="EC" id="3.6.4.13" evidence="2"/>
<comment type="similarity">
    <text evidence="1">Belongs to the DEAD box helicase family. DDX54/DBP10 subfamily.</text>
</comment>
<dbReference type="InterPro" id="IPR004567">
    <property type="entry name" value="Type_II_PanK"/>
</dbReference>
<dbReference type="PROSITE" id="PS51195">
    <property type="entry name" value="Q_MOTIF"/>
    <property type="match status" value="1"/>
</dbReference>
<dbReference type="Gene3D" id="3.30.420.510">
    <property type="match status" value="1"/>
</dbReference>
<dbReference type="SUPFAM" id="SSF52540">
    <property type="entry name" value="P-loop containing nucleoside triphosphate hydrolases"/>
    <property type="match status" value="1"/>
</dbReference>
<dbReference type="InterPro" id="IPR027417">
    <property type="entry name" value="P-loop_NTPase"/>
</dbReference>
<keyword evidence="3" id="KW-0547">Nucleotide-binding</keyword>
<comment type="caution">
    <text evidence="14">The sequence shown here is derived from an EMBL/GenBank/DDBJ whole genome shotgun (WGS) entry which is preliminary data.</text>
</comment>
<dbReference type="CDD" id="cd17959">
    <property type="entry name" value="DEADc_DDX54"/>
    <property type="match status" value="1"/>
</dbReference>
<dbReference type="PANTHER" id="PTHR47959">
    <property type="entry name" value="ATP-DEPENDENT RNA HELICASE RHLE-RELATED"/>
    <property type="match status" value="1"/>
</dbReference>
<keyword evidence="4" id="KW-0378">Hydrolase</keyword>
<dbReference type="GO" id="GO:0015937">
    <property type="term" value="P:coenzyme A biosynthetic process"/>
    <property type="evidence" value="ECO:0007669"/>
    <property type="project" value="InterPro"/>
</dbReference>
<dbReference type="Gene3D" id="3.40.50.300">
    <property type="entry name" value="P-loop containing nucleotide triphosphate hydrolases"/>
    <property type="match status" value="2"/>
</dbReference>
<dbReference type="InterPro" id="IPR043129">
    <property type="entry name" value="ATPase_NBD"/>
</dbReference>
<reference evidence="14 15" key="1">
    <citation type="submission" date="2020-04" db="EMBL/GenBank/DDBJ databases">
        <title>Perkinsus olseni comparative genomics.</title>
        <authorList>
            <person name="Bogema D.R."/>
        </authorList>
    </citation>
    <scope>NUCLEOTIDE SEQUENCE [LARGE SCALE GENOMIC DNA]</scope>
    <source>
        <strain evidence="14">ATCC PRA-179</strain>
    </source>
</reference>
<dbReference type="GO" id="GO:0003723">
    <property type="term" value="F:RNA binding"/>
    <property type="evidence" value="ECO:0007669"/>
    <property type="project" value="UniProtKB-KW"/>
</dbReference>
<feature type="region of interest" description="Disordered" evidence="10">
    <location>
        <begin position="911"/>
        <end position="930"/>
    </location>
</feature>
<sequence length="1452" mass="159402">MVLEGTKGRDVGHTSSKKISGGAFQTMGLSDPLFKAIQKMGYNQPTPIQRKAIPVILGGSDVVAMARTGSGKTAAFVIPMIQTLKGHSEVVGARALILSPTRELAMQTIKVTRMLAKFTDLRLCLIVGGHSMESQFDRLSSNPDVLICTPGRLVHHMVEADLSLQRVQYLVFDEADRLFEMGFSEDMQTILKATPPSRQCLLFSATLPSQLTQFSRAGLRSDSTEFIRLDVEHTISDTLDLWFLYTTADSKPAALVSLLRKLQSRGNANADESTAVVATGKAGKSGKKNRSPKTIVFVATRHNVEFFASLLTQVGITNAPIYGSMDQTQRTSSLSKFRSGKASVLLVTDVAARGIDIPQLDYVINYDFPSSSKLFVHRCGRTARAGAKGLCASLVTHDDMPYTVELMLFLGRKLGLQPLGSDHPFPAEGETEGEETDARKLCVIGGIPSVQEEVETVRRLVSGDAELASLQRSMMSAYHLYYKTRPAASKESVRRSKWILRAEAGGPQRLLDTPHPAFRTKADLGSQSVEDVKEKLDMIAQLRSFRPSQQPKTAGATTVIKPETMAEISQHVVAPRQLRHDLKRMSRAKQQQEQQLEEEEESEIEDAESEEVAPVQVGQKRPLTPLQQANKQTHRLSKRARKKLEKNGGLPQPSEELGGKKKSNYHFEDGVSVFNQTTCRSSDFYLGSVDADPESIEAKEREKQLDIESAQLDLVPDDRESMTKAKSVMRWDARKKKYLPVMVAGDGGAPLAPRKRRNEAGKVVSGEMEKSDIYSKWLKSSHKRIQKVGELEDKQNTAFTAPKKAITIESDHEDGGEDRSGTAGGARTVKEFHGEVQKEFLTNKQKRHLAKQDRVMNRVGVTSRGDNAKDELLQANQIAKNRKKKTMTKIMQDPRRRKAFAAKSKAAFRAKQADKFAQRGAPRRSFAIGGDTGEHATVHLSRLRAVILRENGSTQTMMMLGFSVRRPLTNVDYSTVYCTTGTLEPLHVNTFPTNSDVDLLKGADKPSTADERPHEVLDWLALDIGGTLAKVACVEEKVPVDRVKEAGLSVSRDERSLKTSSGDSLAFFLFSSREGQLSSAMAFLKILVLEYYPLGTLPRPTIRATGGGAVKFASVIRKQLDADIVKVDEMDSLVSGLSLLLNTDGSLFQYNIKHKRRQVIDTSAMQGVEGRGFFPFLLCNIGSGVSILKVEGPGKYKRVSGTSVGGGTVLGLGSLMFDAESFEEIIELSRWGDARRADLSVGDLMGTQPGPEHGMWSDDTLASSMGKLFVTDCPKTDAAEEDGPAGNFCAGFSGYRAGEARHSRPAREDLAQSLIQMVSYNIGYISYLVAKINKCRTIFCSGKYVNKHEPTMASISYAVEWYQQWGQPDQQNLQTDHIRPSVDVEAAEDERADAASLGLPITARMHDTTPTPALPPSSVGLGDPVEVLFLQHEGYVGAIGALIADLNKTSRV</sequence>
<gene>
    <name evidence="14" type="primary">DBP10</name>
    <name evidence="14" type="ORF">FOZ61_009511</name>
</gene>
<evidence type="ECO:0000256" key="9">
    <source>
        <dbReference type="PROSITE-ProRule" id="PRU00552"/>
    </source>
</evidence>
<dbReference type="InterPro" id="IPR014001">
    <property type="entry name" value="Helicase_ATP-bd"/>
</dbReference>
<evidence type="ECO:0000256" key="3">
    <source>
        <dbReference type="ARBA" id="ARBA00022741"/>
    </source>
</evidence>
<dbReference type="Pfam" id="PF00270">
    <property type="entry name" value="DEAD"/>
    <property type="match status" value="1"/>
</dbReference>
<dbReference type="PANTHER" id="PTHR47959:SF8">
    <property type="entry name" value="RNA HELICASE"/>
    <property type="match status" value="1"/>
</dbReference>
<dbReference type="Pfam" id="PF08147">
    <property type="entry name" value="DBP10CT"/>
    <property type="match status" value="1"/>
</dbReference>
<evidence type="ECO:0000256" key="10">
    <source>
        <dbReference type="SAM" id="MobiDB-lite"/>
    </source>
</evidence>
<dbReference type="SMART" id="SM00487">
    <property type="entry name" value="DEXDc"/>
    <property type="match status" value="1"/>
</dbReference>